<dbReference type="InterPro" id="IPR003703">
    <property type="entry name" value="Acyl_CoA_thio"/>
</dbReference>
<evidence type="ECO:0000313" key="3">
    <source>
        <dbReference type="EMBL" id="EWC48599.1"/>
    </source>
</evidence>
<sequence>MQQLSVTSSFLITGRPDLPLVYAVETPELASWLVDPLRHQLAPAVDVPCWIEFAEKKGIPPTYAGVEIRKVDMAASNRPRPSHEHRKVQIYRPDGRLPADEQLTLSICAHIVSPSNLTRTCLPLTHPAPNQYASDRNGLFAITGPHNRSGDIVHTGSLSHTLIFHAGPNALTFTSPPADDDSTTTWAVLEQFSDSASEGRGLVRARMWSADGTLLATVLQDAVVRVRVDDSDAAGAAAGKSGRRTRTFSEVLKSML</sequence>
<comment type="similarity">
    <text evidence="1">Belongs to the C/M/P thioester hydrolase family.</text>
</comment>
<dbReference type="SUPFAM" id="SSF54637">
    <property type="entry name" value="Thioesterase/thiol ester dehydrase-isomerase"/>
    <property type="match status" value="1"/>
</dbReference>
<dbReference type="InterPro" id="IPR042171">
    <property type="entry name" value="Acyl-CoA_hotdog"/>
</dbReference>
<dbReference type="AlphaFoldDB" id="W7HYM8"/>
<dbReference type="GO" id="GO:0005782">
    <property type="term" value="C:peroxisomal matrix"/>
    <property type="evidence" value="ECO:0007669"/>
    <property type="project" value="UniProtKB-SubCell"/>
</dbReference>
<proteinExistence type="inferred from homology"/>
<evidence type="ECO:0000313" key="4">
    <source>
        <dbReference type="Proteomes" id="UP000024837"/>
    </source>
</evidence>
<gene>
    <name evidence="3" type="ORF">DRE_01821</name>
</gene>
<keyword evidence="4" id="KW-1185">Reference proteome</keyword>
<dbReference type="PANTHER" id="PTHR11066:SF64">
    <property type="entry name" value="ACYL-COA THIOESTERASE (AFU_ORTHOLOGUE AFUA_1G12060)"/>
    <property type="match status" value="1"/>
</dbReference>
<dbReference type="PANTHER" id="PTHR11066">
    <property type="entry name" value="ACYL-COA THIOESTERASE"/>
    <property type="match status" value="1"/>
</dbReference>
<dbReference type="EMBL" id="KI966372">
    <property type="protein sequence ID" value="EWC48599.1"/>
    <property type="molecule type" value="Genomic_DNA"/>
</dbReference>
<reference evidence="3 4" key="1">
    <citation type="submission" date="2013-05" db="EMBL/GenBank/DDBJ databases">
        <title>Drechslerella stenobrocha genome reveals carnivorous origination and mechanical trapping mechanism of predatory fungi.</title>
        <authorList>
            <person name="Liu X."/>
            <person name="Zhang W."/>
            <person name="Liu K."/>
        </authorList>
    </citation>
    <scope>NUCLEOTIDE SEQUENCE [LARGE SCALE GENOMIC DNA]</scope>
    <source>
        <strain evidence="3 4">248</strain>
    </source>
</reference>
<protein>
    <recommendedName>
        <fullName evidence="2">Acyl-CoA thioesterase-like C-terminal domain-containing protein</fullName>
    </recommendedName>
</protein>
<dbReference type="Pfam" id="PF20789">
    <property type="entry name" value="4HBT_3C"/>
    <property type="match status" value="1"/>
</dbReference>
<dbReference type="Gene3D" id="2.40.160.210">
    <property type="entry name" value="Acyl-CoA thioesterase, double hotdog domain"/>
    <property type="match status" value="1"/>
</dbReference>
<dbReference type="InterPro" id="IPR049450">
    <property type="entry name" value="ACOT8-like_C"/>
</dbReference>
<organism evidence="3 4">
    <name type="scientific">Drechslerella stenobrocha 248</name>
    <dbReference type="NCBI Taxonomy" id="1043628"/>
    <lineage>
        <taxon>Eukaryota</taxon>
        <taxon>Fungi</taxon>
        <taxon>Dikarya</taxon>
        <taxon>Ascomycota</taxon>
        <taxon>Pezizomycotina</taxon>
        <taxon>Orbiliomycetes</taxon>
        <taxon>Orbiliales</taxon>
        <taxon>Orbiliaceae</taxon>
        <taxon>Drechslerella</taxon>
    </lineage>
</organism>
<accession>W7HYM8</accession>
<dbReference type="CDD" id="cd03444">
    <property type="entry name" value="Thioesterase_II_repeat1"/>
    <property type="match status" value="1"/>
</dbReference>
<dbReference type="GO" id="GO:0047617">
    <property type="term" value="F:fatty acyl-CoA hydrolase activity"/>
    <property type="evidence" value="ECO:0007669"/>
    <property type="project" value="InterPro"/>
</dbReference>
<dbReference type="HOGENOM" id="CLU_051867_0_0_1"/>
<dbReference type="GO" id="GO:0006637">
    <property type="term" value="P:acyl-CoA metabolic process"/>
    <property type="evidence" value="ECO:0007669"/>
    <property type="project" value="InterPro"/>
</dbReference>
<dbReference type="OrthoDB" id="68328at2759"/>
<dbReference type="InterPro" id="IPR029069">
    <property type="entry name" value="HotDog_dom_sf"/>
</dbReference>
<dbReference type="GO" id="GO:0009062">
    <property type="term" value="P:fatty acid catabolic process"/>
    <property type="evidence" value="ECO:0007669"/>
    <property type="project" value="TreeGrafter"/>
</dbReference>
<name>W7HYM8_9PEZI</name>
<dbReference type="Proteomes" id="UP000024837">
    <property type="component" value="Unassembled WGS sequence"/>
</dbReference>
<evidence type="ECO:0000256" key="1">
    <source>
        <dbReference type="ARBA" id="ARBA00006538"/>
    </source>
</evidence>
<feature type="domain" description="Acyl-CoA thioesterase-like C-terminal" evidence="2">
    <location>
        <begin position="82"/>
        <end position="224"/>
    </location>
</feature>
<evidence type="ECO:0000259" key="2">
    <source>
        <dbReference type="Pfam" id="PF20789"/>
    </source>
</evidence>